<evidence type="ECO:0000259" key="4">
    <source>
        <dbReference type="PROSITE" id="PS51718"/>
    </source>
</evidence>
<feature type="domain" description="GED" evidence="3">
    <location>
        <begin position="597"/>
        <end position="688"/>
    </location>
</feature>
<dbReference type="PROSITE" id="PS51388">
    <property type="entry name" value="GED"/>
    <property type="match status" value="1"/>
</dbReference>
<dbReference type="GO" id="GO:0008017">
    <property type="term" value="F:microtubule binding"/>
    <property type="evidence" value="ECO:0007669"/>
    <property type="project" value="TreeGrafter"/>
</dbReference>
<dbReference type="InterPro" id="IPR020850">
    <property type="entry name" value="GED_dom"/>
</dbReference>
<reference evidence="6" key="1">
    <citation type="submission" date="2014-10" db="EMBL/GenBank/DDBJ databases">
        <authorList>
            <person name="King R."/>
        </authorList>
    </citation>
    <scope>NUCLEOTIDE SEQUENCE [LARGE SCALE GENOMIC DNA]</scope>
    <source>
        <strain evidence="6">A3/5</strain>
    </source>
</reference>
<dbReference type="Proteomes" id="UP000245910">
    <property type="component" value="Chromosome III"/>
</dbReference>
<feature type="domain" description="Dynamin-type G" evidence="4">
    <location>
        <begin position="24"/>
        <end position="310"/>
    </location>
</feature>
<dbReference type="InterPro" id="IPR045063">
    <property type="entry name" value="Dynamin_N"/>
</dbReference>
<dbReference type="RefSeq" id="XP_025591896.1">
    <property type="nucleotide sequence ID" value="XM_025736991.2"/>
</dbReference>
<dbReference type="GeneID" id="37259897"/>
<dbReference type="GO" id="GO:0000266">
    <property type="term" value="P:mitochondrial fission"/>
    <property type="evidence" value="ECO:0007669"/>
    <property type="project" value="TreeGrafter"/>
</dbReference>
<dbReference type="SUPFAM" id="SSF52540">
    <property type="entry name" value="P-loop containing nucleoside triphosphate hydrolases"/>
    <property type="match status" value="1"/>
</dbReference>
<dbReference type="InterPro" id="IPR030381">
    <property type="entry name" value="G_DYNAMIN_dom"/>
</dbReference>
<dbReference type="InterPro" id="IPR000375">
    <property type="entry name" value="Dynamin_stalk"/>
</dbReference>
<dbReference type="KEGG" id="fvn:FVRRES_08258"/>
<keyword evidence="2" id="KW-0342">GTP-binding</keyword>
<keyword evidence="1" id="KW-0547">Nucleotide-binding</keyword>
<dbReference type="FunFam" id="3.40.50.300:FF:001425">
    <property type="entry name" value="Dynamin GTPase, putative"/>
    <property type="match status" value="1"/>
</dbReference>
<dbReference type="Gene3D" id="3.40.50.300">
    <property type="entry name" value="P-loop containing nucleotide triphosphate hydrolases"/>
    <property type="match status" value="1"/>
</dbReference>
<dbReference type="GO" id="GO:0016559">
    <property type="term" value="P:peroxisome fission"/>
    <property type="evidence" value="ECO:0007669"/>
    <property type="project" value="TreeGrafter"/>
</dbReference>
<dbReference type="SMART" id="SM00053">
    <property type="entry name" value="DYNc"/>
    <property type="match status" value="1"/>
</dbReference>
<evidence type="ECO:0000256" key="1">
    <source>
        <dbReference type="ARBA" id="ARBA00022741"/>
    </source>
</evidence>
<dbReference type="InterPro" id="IPR027417">
    <property type="entry name" value="P-loop_NTPase"/>
</dbReference>
<name>A0A2L2TQH6_9HYPO</name>
<evidence type="ECO:0000256" key="2">
    <source>
        <dbReference type="ARBA" id="ARBA00023134"/>
    </source>
</evidence>
<sequence>MDVGDHRDLLDLIDRLRSQGVSHYIDLPEIIVCGDQSAGKSSVLEAISGRTFPIKDGLCTRFATELILRRSQEEGIKVSIIPGETRVGDDKERLERWQPRARVKEDGLKAVTDEAKQAMATDSSSTGDFFQDTLRIELTGPEMPHLTMVDLPGLFRRGSTEQSADDVSMVRGMVEKYMARPRSIILAVVSAKNDYVLQEVTSMANRADPKGRRTMGLITKPDTLDVGSSTETHYVRLAQNLESELHLGWHTLRNRSFEEQCVSSAQRDETEKSFFSQGLWNCVDPSDCGVGALREKLSKVLRDQILSELPHLVSDVEDGLRDCSDRLERLGPPRNTPQEQLGYLVRVSDEYTSLMMQAVEGTYTHQLFGGRREDRTFYTRLRAVVQNHLVEFARNMRSNGQNRQIVDSDCEEESDVEVSTSIKILRSDYVKDVAKSLKYSKGRELPGLFNPLIVSDLFVEQCEPWKGIVMTLATDILEAAVFTTRQIIEKITASDITENILELVDKKIQELHLGMVNQIHALLPSAAQHPITYNPQLTENVRKIKQARQNRLVKAVVAKIFGPYRFAKPDSTVSINPIQLVDLVQEVDDSDMDQYGSSLAVDYMQAYYKVAVERFIDGVSILAVENCLISKLPTLLKSHDVVKMTSVEISFLVEESRDTSLERERLKKKRGILADGLQTLRSLQKRSNFIEFQTQDDVTSQYSGQASDVRTSATVSVEATTWSVIEEPGDIWGKVYKG</sequence>
<dbReference type="STRING" id="56646.A0A2L2TQH6"/>
<dbReference type="GO" id="GO:0005874">
    <property type="term" value="C:microtubule"/>
    <property type="evidence" value="ECO:0007669"/>
    <property type="project" value="TreeGrafter"/>
</dbReference>
<dbReference type="Pfam" id="PF00350">
    <property type="entry name" value="Dynamin_N"/>
    <property type="match status" value="1"/>
</dbReference>
<keyword evidence="6" id="KW-1185">Reference proteome</keyword>
<evidence type="ECO:0000259" key="3">
    <source>
        <dbReference type="PROSITE" id="PS51388"/>
    </source>
</evidence>
<dbReference type="GO" id="GO:0048312">
    <property type="term" value="P:intracellular distribution of mitochondria"/>
    <property type="evidence" value="ECO:0007669"/>
    <property type="project" value="TreeGrafter"/>
</dbReference>
<dbReference type="PANTHER" id="PTHR11566:SF149">
    <property type="entry name" value="GTPASE, PUTATIVE (AFU_ORTHOLOGUE AFUA_6G11890)-RELATED"/>
    <property type="match status" value="1"/>
</dbReference>
<dbReference type="GO" id="GO:0005525">
    <property type="term" value="F:GTP binding"/>
    <property type="evidence" value="ECO:0007669"/>
    <property type="project" value="InterPro"/>
</dbReference>
<dbReference type="GO" id="GO:0006897">
    <property type="term" value="P:endocytosis"/>
    <property type="evidence" value="ECO:0007669"/>
    <property type="project" value="TreeGrafter"/>
</dbReference>
<protein>
    <recommendedName>
        <fullName evidence="7">GED domain-containing protein</fullName>
    </recommendedName>
</protein>
<dbReference type="AlphaFoldDB" id="A0A2L2TQH6"/>
<accession>A0A2L2TQH6</accession>
<dbReference type="InterPro" id="IPR001401">
    <property type="entry name" value="Dynamin_GTPase"/>
</dbReference>
<dbReference type="GO" id="GO:0005739">
    <property type="term" value="C:mitochondrion"/>
    <property type="evidence" value="ECO:0007669"/>
    <property type="project" value="TreeGrafter"/>
</dbReference>
<dbReference type="EMBL" id="LN649231">
    <property type="protein sequence ID" value="CEI68181.1"/>
    <property type="molecule type" value="Genomic_DNA"/>
</dbReference>
<dbReference type="GO" id="GO:0016020">
    <property type="term" value="C:membrane"/>
    <property type="evidence" value="ECO:0007669"/>
    <property type="project" value="TreeGrafter"/>
</dbReference>
<dbReference type="InterPro" id="IPR022812">
    <property type="entry name" value="Dynamin"/>
</dbReference>
<proteinExistence type="predicted"/>
<evidence type="ECO:0000313" key="6">
    <source>
        <dbReference type="Proteomes" id="UP000245910"/>
    </source>
</evidence>
<evidence type="ECO:0008006" key="7">
    <source>
        <dbReference type="Google" id="ProtNLM"/>
    </source>
</evidence>
<dbReference type="PANTHER" id="PTHR11566">
    <property type="entry name" value="DYNAMIN"/>
    <property type="match status" value="1"/>
</dbReference>
<dbReference type="PROSITE" id="PS51718">
    <property type="entry name" value="G_DYNAMIN_2"/>
    <property type="match status" value="1"/>
</dbReference>
<dbReference type="CDD" id="cd08771">
    <property type="entry name" value="DLP_1"/>
    <property type="match status" value="1"/>
</dbReference>
<dbReference type="PRINTS" id="PR00195">
    <property type="entry name" value="DYNAMIN"/>
</dbReference>
<dbReference type="GO" id="GO:0003924">
    <property type="term" value="F:GTPase activity"/>
    <property type="evidence" value="ECO:0007669"/>
    <property type="project" value="InterPro"/>
</dbReference>
<dbReference type="Pfam" id="PF01031">
    <property type="entry name" value="Dynamin_M"/>
    <property type="match status" value="1"/>
</dbReference>
<evidence type="ECO:0000313" key="5">
    <source>
        <dbReference type="EMBL" id="CEI68181.1"/>
    </source>
</evidence>
<organism evidence="5 6">
    <name type="scientific">Fusarium venenatum</name>
    <dbReference type="NCBI Taxonomy" id="56646"/>
    <lineage>
        <taxon>Eukaryota</taxon>
        <taxon>Fungi</taxon>
        <taxon>Dikarya</taxon>
        <taxon>Ascomycota</taxon>
        <taxon>Pezizomycotina</taxon>
        <taxon>Sordariomycetes</taxon>
        <taxon>Hypocreomycetidae</taxon>
        <taxon>Hypocreales</taxon>
        <taxon>Nectriaceae</taxon>
        <taxon>Fusarium</taxon>
    </lineage>
</organism>